<evidence type="ECO:0000259" key="3">
    <source>
        <dbReference type="PROSITE" id="PS51459"/>
    </source>
</evidence>
<dbReference type="PANTHER" id="PTHR13504">
    <property type="entry name" value="FIDO DOMAIN-CONTAINING PROTEIN DDB_G0283145"/>
    <property type="match status" value="1"/>
</dbReference>
<dbReference type="SUPFAM" id="SSF46785">
    <property type="entry name" value="Winged helix' DNA-binding domain"/>
    <property type="match status" value="1"/>
</dbReference>
<dbReference type="PROSITE" id="PS51459">
    <property type="entry name" value="FIDO"/>
    <property type="match status" value="1"/>
</dbReference>
<feature type="binding site" evidence="2">
    <location>
        <begin position="223"/>
        <end position="224"/>
    </location>
    <ligand>
        <name>ATP</name>
        <dbReference type="ChEBI" id="CHEBI:30616"/>
    </ligand>
</feature>
<dbReference type="GO" id="GO:0005524">
    <property type="term" value="F:ATP binding"/>
    <property type="evidence" value="ECO:0007669"/>
    <property type="project" value="UniProtKB-KW"/>
</dbReference>
<dbReference type="SUPFAM" id="SSF140931">
    <property type="entry name" value="Fic-like"/>
    <property type="match status" value="1"/>
</dbReference>
<dbReference type="Gene3D" id="1.10.3290.10">
    <property type="entry name" value="Fido-like domain"/>
    <property type="match status" value="1"/>
</dbReference>
<keyword evidence="2" id="KW-0067">ATP-binding</keyword>
<dbReference type="InterPro" id="IPR036390">
    <property type="entry name" value="WH_DNA-bd_sf"/>
</dbReference>
<sequence>MQLDYTYSITESIKNHLYQLDVLKKALTLMPPLPHIEENLRRKSLLKSSVYSARIEGNRLRMEDVENSAFGLRSETKEKMEIANILKAIHWLDSEKTPAVLSAVLLKNLHGYIMSGLTEELGKFRQGQSAIFNQAGVAIYMPPPAGELEASVDRLINRVNLSKDSGPLKSAYFHFVFEKIHPFLDGNGRVGRLVSAFILKQTGYDFRSLVSLEEYLENERERYYYFLNISSQDITPFVEFFVEGLLIQAEKAVGNLGKTEKERPEDSLLPRRREILEIIRDQKMVSFDAIKRRFYKVPVSSIHYDLKQLIKHGFIKKLGITRGSLYTPATI</sequence>
<feature type="domain" description="Fido" evidence="3">
    <location>
        <begin position="101"/>
        <end position="243"/>
    </location>
</feature>
<feature type="binding site" evidence="2">
    <location>
        <begin position="185"/>
        <end position="192"/>
    </location>
    <ligand>
        <name>ATP</name>
        <dbReference type="ChEBI" id="CHEBI:30616"/>
    </ligand>
</feature>
<dbReference type="InterPro" id="IPR036597">
    <property type="entry name" value="Fido-like_dom_sf"/>
</dbReference>
<organism evidence="4 5">
    <name type="scientific">Candidatus Gottesmanbacteria bacterium RIFCSPLOWO2_01_FULL_42_22</name>
    <dbReference type="NCBI Taxonomy" id="1798391"/>
    <lineage>
        <taxon>Bacteria</taxon>
        <taxon>Candidatus Gottesmaniibacteriota</taxon>
    </lineage>
</organism>
<keyword evidence="2" id="KW-0547">Nucleotide-binding</keyword>
<dbReference type="Gene3D" id="1.10.10.10">
    <property type="entry name" value="Winged helix-like DNA-binding domain superfamily/Winged helix DNA-binding domain"/>
    <property type="match status" value="1"/>
</dbReference>
<reference evidence="4 5" key="1">
    <citation type="journal article" date="2016" name="Nat. Commun.">
        <title>Thousands of microbial genomes shed light on interconnected biogeochemical processes in an aquifer system.</title>
        <authorList>
            <person name="Anantharaman K."/>
            <person name="Brown C.T."/>
            <person name="Hug L.A."/>
            <person name="Sharon I."/>
            <person name="Castelle C.J."/>
            <person name="Probst A.J."/>
            <person name="Thomas B.C."/>
            <person name="Singh A."/>
            <person name="Wilkins M.J."/>
            <person name="Karaoz U."/>
            <person name="Brodie E.L."/>
            <person name="Williams K.H."/>
            <person name="Hubbard S.S."/>
            <person name="Banfield J.F."/>
        </authorList>
    </citation>
    <scope>NUCLEOTIDE SEQUENCE [LARGE SCALE GENOMIC DNA]</scope>
</reference>
<dbReference type="Proteomes" id="UP000176228">
    <property type="component" value="Unassembled WGS sequence"/>
</dbReference>
<proteinExistence type="predicted"/>
<protein>
    <recommendedName>
        <fullName evidence="3">Fido domain-containing protein</fullName>
    </recommendedName>
</protein>
<dbReference type="InterPro" id="IPR040198">
    <property type="entry name" value="Fido_containing"/>
</dbReference>
<accession>A0A1F6BGX7</accession>
<evidence type="ECO:0000313" key="5">
    <source>
        <dbReference type="Proteomes" id="UP000176228"/>
    </source>
</evidence>
<name>A0A1F6BGX7_9BACT</name>
<feature type="active site" evidence="1">
    <location>
        <position position="181"/>
    </location>
</feature>
<comment type="caution">
    <text evidence="4">The sequence shown here is derived from an EMBL/GenBank/DDBJ whole genome shotgun (WGS) entry which is preliminary data.</text>
</comment>
<dbReference type="InterPro" id="IPR036388">
    <property type="entry name" value="WH-like_DNA-bd_sf"/>
</dbReference>
<dbReference type="AlphaFoldDB" id="A0A1F6BGX7"/>
<evidence type="ECO:0000256" key="1">
    <source>
        <dbReference type="PIRSR" id="PIRSR640198-1"/>
    </source>
</evidence>
<evidence type="ECO:0000313" key="4">
    <source>
        <dbReference type="EMBL" id="OGG36160.1"/>
    </source>
</evidence>
<gene>
    <name evidence="4" type="ORF">A2968_05605</name>
</gene>
<dbReference type="EMBL" id="MFJU01000022">
    <property type="protein sequence ID" value="OGG36160.1"/>
    <property type="molecule type" value="Genomic_DNA"/>
</dbReference>
<dbReference type="STRING" id="1798391.A2968_05605"/>
<dbReference type="Pfam" id="PF02661">
    <property type="entry name" value="Fic"/>
    <property type="match status" value="1"/>
</dbReference>
<evidence type="ECO:0000256" key="2">
    <source>
        <dbReference type="PIRSR" id="PIRSR640198-2"/>
    </source>
</evidence>
<dbReference type="PANTHER" id="PTHR13504:SF38">
    <property type="entry name" value="FIDO DOMAIN-CONTAINING PROTEIN"/>
    <property type="match status" value="1"/>
</dbReference>
<dbReference type="InterPro" id="IPR003812">
    <property type="entry name" value="Fido"/>
</dbReference>